<dbReference type="SUPFAM" id="SSF56219">
    <property type="entry name" value="DNase I-like"/>
    <property type="match status" value="1"/>
</dbReference>
<dbReference type="EMBL" id="CAMXCT030006778">
    <property type="protein sequence ID" value="CAL4807180.1"/>
    <property type="molecule type" value="Genomic_DNA"/>
</dbReference>
<dbReference type="EMBL" id="CAMXCT010006778">
    <property type="protein sequence ID" value="CAI4019868.1"/>
    <property type="molecule type" value="Genomic_DNA"/>
</dbReference>
<reference evidence="4 5" key="2">
    <citation type="submission" date="2024-05" db="EMBL/GenBank/DDBJ databases">
        <authorList>
            <person name="Chen Y."/>
            <person name="Shah S."/>
            <person name="Dougan E. K."/>
            <person name="Thang M."/>
            <person name="Chan C."/>
        </authorList>
    </citation>
    <scope>NUCLEOTIDE SEQUENCE [LARGE SCALE GENOMIC DNA]</scope>
</reference>
<feature type="coiled-coil region" evidence="1">
    <location>
        <begin position="1488"/>
        <end position="1515"/>
    </location>
</feature>
<dbReference type="Proteomes" id="UP001152797">
    <property type="component" value="Unassembled WGS sequence"/>
</dbReference>
<dbReference type="OrthoDB" id="444633at2759"/>
<sequence>MELERLQKLSLEHQKKSVAPLPVVRLYFVGRGRAGKTTTLRRLKGESFRDDEPSTHGLDVWAGQVEADLQADSKQTGPWKRWEESMYLSALKDGLRNPLLKGPETDALTAQNADEQPDDMLEPQGLIEPEAGSKDDEQAQSTQGLNEPEHATSVASQGPKANQPDALLESSAAAQPTQGLNKPEEHATSVASQGPNANEQPQEDISSSSGPKMCGPVVLDEDMLSKLGSQKAGMDVRLQCWDFPGQEEYALLNQLHFSERAIYLVFLDLAGQLEDEWRHLSFWLWKIARFSTEKDACPPILLIGTKAGARNRCVTGLELQKRLEDLQSRVPRLKEQLQPHPADLGSKCTKCPWLFPVENKGENFEAWISPLRMQLQRMALQFVSPRDLWEAENSDGSVVPRFVGLQAETFALTWLRAHDLLTRLGSGFRARAERVDVKKVAPSAEPGRRFKIKDYLRVTIDKDWLILPPGAFIGLHSQDEQDDLREEELSLDVSCDFLELKAVQGLLRGMQPQGLSHQDTEEVLKLLSTLGIVVWIDKAKLRETVMLNPQQVAVAMANLIALCFGAHNFEHKDDKIKVIRKIEDISESDLLRFRSSGTATQDLIRGVWKKDFDEASQQLLQEVLLRNDLMCERLVQGEFVLPSCLPIAHCAEEAIRETDEVLYLDVVGLLSPNFFPALAHLIYRNINLENSPTIWKPGPPQVFRNRGDLHSDTHSVFTSMFPVNAPSNQSLLRILVRGKDQKANCGIAQEVKRVLLNDILVFHPGIDIEKDPSLFFRLKGVAGKETLERERSFARHPCLNSQCNLTCSLCRVSELLQERFLPDLSPGLRSIVEHAAVQRHTRPAGSFRFKAMQFPGDVDLEEYLVVDAKSKDEALPTLCRIIQEIFWGLSARNSEVQVFFGGLKAGSNLVEKAPGVQKEWLKWSQQELCDGKKEMCRGASATPVFMTLSKALEEGHETWTAKIDMFAKVRLFEDSEATERFFEITNVLRAGYFEGSKPIQPITKEKDSLQGIEMNLKKYSSEEPNAMKYVKRLWERSAYLAQRGFDLDWHANMLEALRPLLRHWSAELSQIAAHVETLVKMMKSGQRGVIEHAFKDLPTLCQSLRSLQSRLESEKGSEKEAAQDGLERIRDAMKYIPEEPPRESGTEKKLCEGLRKAQLLLESCVETVVISKLGSFEFPVAKRLGELWQFPSDHPPIAAKLTLGERTIKVASWNVLNRNYYKYIDADTQGLKGSQITTLHEAETRENIIIAKIKKMLLKTYIHMLCLQECWPELVAELKAALGESLQFEMICSGDEQDKNQEVIVFDSKVSVLHAHQYAAFSENSKKVVTEVRFQLGMESLRVVTTHVPGAPFGPARSEFADCLTEIVKGETLPTVLLADLNFPEKAVYPLLLDRGLEDINFIPTPYPTNICQGSMLPKRIDCIAVINHKVASKLHAIAMGAEELLEGLDQVVELLQSRSAVPLTLTRYHSDKVETEAEKNCRLEMELHAARRRVKVLQRTVDSQQEALQRANQELAECRGGRSAG</sequence>
<dbReference type="InterPro" id="IPR027417">
    <property type="entry name" value="P-loop_NTPase"/>
</dbReference>
<reference evidence="3" key="1">
    <citation type="submission" date="2022-10" db="EMBL/GenBank/DDBJ databases">
        <authorList>
            <person name="Chen Y."/>
            <person name="Dougan E. K."/>
            <person name="Chan C."/>
            <person name="Rhodes N."/>
            <person name="Thang M."/>
        </authorList>
    </citation>
    <scope>NUCLEOTIDE SEQUENCE</scope>
</reference>
<evidence type="ECO:0000256" key="1">
    <source>
        <dbReference type="SAM" id="Coils"/>
    </source>
</evidence>
<name>A0A9P1M5J9_9DINO</name>
<accession>A0A9P1M5J9</accession>
<evidence type="ECO:0000256" key="2">
    <source>
        <dbReference type="SAM" id="MobiDB-lite"/>
    </source>
</evidence>
<dbReference type="InterPro" id="IPR036691">
    <property type="entry name" value="Endo/exonu/phosph_ase_sf"/>
</dbReference>
<keyword evidence="1" id="KW-0175">Coiled coil</keyword>
<dbReference type="Gene3D" id="3.40.50.300">
    <property type="entry name" value="P-loop containing nucleotide triphosphate hydrolases"/>
    <property type="match status" value="1"/>
</dbReference>
<comment type="caution">
    <text evidence="3">The sequence shown here is derived from an EMBL/GenBank/DDBJ whole genome shotgun (WGS) entry which is preliminary data.</text>
</comment>
<organism evidence="3">
    <name type="scientific">Cladocopium goreaui</name>
    <dbReference type="NCBI Taxonomy" id="2562237"/>
    <lineage>
        <taxon>Eukaryota</taxon>
        <taxon>Sar</taxon>
        <taxon>Alveolata</taxon>
        <taxon>Dinophyceae</taxon>
        <taxon>Suessiales</taxon>
        <taxon>Symbiodiniaceae</taxon>
        <taxon>Cladocopium</taxon>
    </lineage>
</organism>
<evidence type="ECO:0000313" key="5">
    <source>
        <dbReference type="Proteomes" id="UP001152797"/>
    </source>
</evidence>
<dbReference type="Pfam" id="PF08477">
    <property type="entry name" value="Roc"/>
    <property type="match status" value="1"/>
</dbReference>
<dbReference type="EMBL" id="CAMXCT020006778">
    <property type="protein sequence ID" value="CAL1173243.1"/>
    <property type="molecule type" value="Genomic_DNA"/>
</dbReference>
<proteinExistence type="predicted"/>
<evidence type="ECO:0000313" key="4">
    <source>
        <dbReference type="EMBL" id="CAL4807180.1"/>
    </source>
</evidence>
<gene>
    <name evidence="3" type="ORF">C1SCF055_LOCUS44329</name>
</gene>
<dbReference type="SUPFAM" id="SSF52540">
    <property type="entry name" value="P-loop containing nucleoside triphosphate hydrolases"/>
    <property type="match status" value="1"/>
</dbReference>
<feature type="region of interest" description="Disordered" evidence="2">
    <location>
        <begin position="109"/>
        <end position="214"/>
    </location>
</feature>
<protein>
    <submittedName>
        <fullName evidence="3">Uncharacterized protein</fullName>
    </submittedName>
</protein>
<evidence type="ECO:0000313" key="3">
    <source>
        <dbReference type="EMBL" id="CAI4019868.1"/>
    </source>
</evidence>
<keyword evidence="5" id="KW-1185">Reference proteome</keyword>
<feature type="compositionally biased region" description="Polar residues" evidence="2">
    <location>
        <begin position="189"/>
        <end position="210"/>
    </location>
</feature>
<dbReference type="Gene3D" id="3.60.10.10">
    <property type="entry name" value="Endonuclease/exonuclease/phosphatase"/>
    <property type="match status" value="1"/>
</dbReference>